<gene>
    <name evidence="4" type="ORF">VKT23_017584</name>
</gene>
<dbReference type="EMBL" id="JBANRG010000073">
    <property type="protein sequence ID" value="KAK7439359.1"/>
    <property type="molecule type" value="Genomic_DNA"/>
</dbReference>
<feature type="domain" description="DUF6534" evidence="3">
    <location>
        <begin position="89"/>
        <end position="174"/>
    </location>
</feature>
<feature type="compositionally biased region" description="Basic and acidic residues" evidence="1">
    <location>
        <begin position="254"/>
        <end position="275"/>
    </location>
</feature>
<organism evidence="4 5">
    <name type="scientific">Marasmiellus scandens</name>
    <dbReference type="NCBI Taxonomy" id="2682957"/>
    <lineage>
        <taxon>Eukaryota</taxon>
        <taxon>Fungi</taxon>
        <taxon>Dikarya</taxon>
        <taxon>Basidiomycota</taxon>
        <taxon>Agaricomycotina</taxon>
        <taxon>Agaricomycetes</taxon>
        <taxon>Agaricomycetidae</taxon>
        <taxon>Agaricales</taxon>
        <taxon>Marasmiineae</taxon>
        <taxon>Omphalotaceae</taxon>
        <taxon>Marasmiellus</taxon>
    </lineage>
</organism>
<evidence type="ECO:0000313" key="4">
    <source>
        <dbReference type="EMBL" id="KAK7439359.1"/>
    </source>
</evidence>
<feature type="transmembrane region" description="Helical" evidence="2">
    <location>
        <begin position="124"/>
        <end position="145"/>
    </location>
</feature>
<dbReference type="Pfam" id="PF20152">
    <property type="entry name" value="DUF6534"/>
    <property type="match status" value="1"/>
</dbReference>
<keyword evidence="5" id="KW-1185">Reference proteome</keyword>
<keyword evidence="2" id="KW-1133">Transmembrane helix</keyword>
<reference evidence="4 5" key="1">
    <citation type="submission" date="2024-01" db="EMBL/GenBank/DDBJ databases">
        <title>A draft genome for the cacao thread blight pathogen Marasmiellus scandens.</title>
        <authorList>
            <person name="Baruah I.K."/>
            <person name="Leung J."/>
            <person name="Bukari Y."/>
            <person name="Amoako-Attah I."/>
            <person name="Meinhardt L.W."/>
            <person name="Bailey B.A."/>
            <person name="Cohen S.P."/>
        </authorList>
    </citation>
    <scope>NUCLEOTIDE SEQUENCE [LARGE SCALE GENOMIC DNA]</scope>
    <source>
        <strain evidence="4 5">GH-19</strain>
    </source>
</reference>
<comment type="caution">
    <text evidence="4">The sequence shown here is derived from an EMBL/GenBank/DDBJ whole genome shotgun (WGS) entry which is preliminary data.</text>
</comment>
<keyword evidence="2" id="KW-0812">Transmembrane</keyword>
<dbReference type="Proteomes" id="UP001498398">
    <property type="component" value="Unassembled WGS sequence"/>
</dbReference>
<protein>
    <recommendedName>
        <fullName evidence="3">DUF6534 domain-containing protein</fullName>
    </recommendedName>
</protein>
<feature type="transmembrane region" description="Helical" evidence="2">
    <location>
        <begin position="41"/>
        <end position="60"/>
    </location>
</feature>
<keyword evidence="2" id="KW-0472">Membrane</keyword>
<feature type="transmembrane region" description="Helical" evidence="2">
    <location>
        <begin position="80"/>
        <end position="103"/>
    </location>
</feature>
<proteinExistence type="predicted"/>
<dbReference type="PANTHER" id="PTHR40465:SF1">
    <property type="entry name" value="DUF6534 DOMAIN-CONTAINING PROTEIN"/>
    <property type="match status" value="1"/>
</dbReference>
<dbReference type="PANTHER" id="PTHR40465">
    <property type="entry name" value="CHROMOSOME 1, WHOLE GENOME SHOTGUN SEQUENCE"/>
    <property type="match status" value="1"/>
</dbReference>
<sequence length="308" mass="33737">MATTFAWCYQELINLFGFFVKLDEIPSYFGSRLWILSKKNIFLIAPIFGLSLSMLAIATYQTFRSTQIGYFSRLGETKKLVILGQSATLACDVLVTAELFILLHKNQGGLQSTNNSIAKLATYAINRGIATCVLAVGSLILFLIRSKSMEYMIPLLPTAQLYALNVVSSLLMRRTFRDGIGYSKSASNSNSRSYSVGGFSGSSYNININSHNVHPESYDLSPIGMRGVVIDPPVQRSNTLVSKTSEMSATRKGASIDKDDGHDLDLEGMERDSNKGIKVTTSVITWSEDGDMDGRTSTSESPESKGKL</sequence>
<evidence type="ECO:0000256" key="1">
    <source>
        <dbReference type="SAM" id="MobiDB-lite"/>
    </source>
</evidence>
<accession>A0ABR1IV04</accession>
<evidence type="ECO:0000313" key="5">
    <source>
        <dbReference type="Proteomes" id="UP001498398"/>
    </source>
</evidence>
<dbReference type="InterPro" id="IPR045339">
    <property type="entry name" value="DUF6534"/>
</dbReference>
<feature type="region of interest" description="Disordered" evidence="1">
    <location>
        <begin position="240"/>
        <end position="308"/>
    </location>
</feature>
<name>A0ABR1IV04_9AGAR</name>
<evidence type="ECO:0000256" key="2">
    <source>
        <dbReference type="SAM" id="Phobius"/>
    </source>
</evidence>
<evidence type="ECO:0000259" key="3">
    <source>
        <dbReference type="Pfam" id="PF20152"/>
    </source>
</evidence>